<dbReference type="InterPro" id="IPR001789">
    <property type="entry name" value="Sig_transdc_resp-reg_receiver"/>
</dbReference>
<dbReference type="Gene3D" id="3.40.50.2300">
    <property type="match status" value="2"/>
</dbReference>
<dbReference type="Gene3D" id="1.10.287.130">
    <property type="match status" value="1"/>
</dbReference>
<dbReference type="PROSITE" id="PS50109">
    <property type="entry name" value="HIS_KIN"/>
    <property type="match status" value="1"/>
</dbReference>
<dbReference type="GO" id="GO:0000155">
    <property type="term" value="F:phosphorelay sensor kinase activity"/>
    <property type="evidence" value="ECO:0007669"/>
    <property type="project" value="InterPro"/>
</dbReference>
<dbReference type="InterPro" id="IPR003661">
    <property type="entry name" value="HisK_dim/P_dom"/>
</dbReference>
<dbReference type="CDD" id="cd00082">
    <property type="entry name" value="HisKA"/>
    <property type="match status" value="1"/>
</dbReference>
<dbReference type="InterPro" id="IPR005467">
    <property type="entry name" value="His_kinase_dom"/>
</dbReference>
<dbReference type="InterPro" id="IPR036097">
    <property type="entry name" value="HisK_dim/P_sf"/>
</dbReference>
<name>A0A6C0JM98_9ZZZZ</name>
<dbReference type="FunFam" id="3.30.565.10:FF:000023">
    <property type="entry name" value="PAS domain-containing sensor histidine kinase"/>
    <property type="match status" value="1"/>
</dbReference>
<evidence type="ECO:0000259" key="12">
    <source>
        <dbReference type="PROSITE" id="PS50109"/>
    </source>
</evidence>
<keyword evidence="11" id="KW-0472">Membrane</keyword>
<dbReference type="SMART" id="SM00387">
    <property type="entry name" value="HATPase_c"/>
    <property type="match status" value="1"/>
</dbReference>
<feature type="domain" description="Response regulatory" evidence="13">
    <location>
        <begin position="391"/>
        <end position="502"/>
    </location>
</feature>
<dbReference type="AlphaFoldDB" id="A0A6C0JM98"/>
<dbReference type="CDD" id="cd17546">
    <property type="entry name" value="REC_hyHK_CKI1_RcsC-like"/>
    <property type="match status" value="2"/>
</dbReference>
<dbReference type="PANTHER" id="PTHR45339:SF1">
    <property type="entry name" value="HYBRID SIGNAL TRANSDUCTION HISTIDINE KINASE J"/>
    <property type="match status" value="1"/>
</dbReference>
<dbReference type="Pfam" id="PF00512">
    <property type="entry name" value="HisKA"/>
    <property type="match status" value="1"/>
</dbReference>
<sequence>MDIIHLLKKNINITENIKELLSLYLKRGNYEFASLFWKKNTKYYLIDHIHSNIESDNKLILLSPSEHITNVFVSNDGYQADFPIHNIMLIPIYLSIDVIGVLCLGNKDTNIKEEDLNEFIDLLSFTKILVNYYILIEDYKKIYSDSTYFSKDLFLANMSHEIRTPLNGIVGFNQLLMNTELNEQQKKYLFSMNHCSIQLMQIINDVIDFSKLSSGNMELNNDCVSIKEIMNNVYETLRDRIHIKKHKYSITIDNEVPEFIVIDKQKLTQIIINLICNSINYTLKNGIITINISNIKNMLQISVTDNGIGISEQNKYKLFNSFSQIENSLTKTGTGLGLAISKRLVELLDGKINVTSTLGKGSTFYFTCKHFPMKDIEDELKRDSKLLENKYILVVDDDSDNRVLLTDMLFELKMNPIICASGKEALKYISANRYDFELGLLDICMPEMNGVELSNHIKGLKPLFPLVALSSAVEFINTSNFYSVLNKPINKLQLFNIIHKIVTLNTKDSSYIGQTITPTSKSSNNLENKDFNKNVKILIAEDISYNQILIHNIVNSLGYNNVTVVSDGQETIEVIDESNSNGNSFDILLLDLRMPKINGYEVIEHIKKKGYPLPKIVVVTASVLKEDIKKCHNMGVEYFITKPIDIKHIKTVLLKLSKS</sequence>
<accession>A0A6C0JM98</accession>
<keyword evidence="4" id="KW-1003">Cell membrane</keyword>
<dbReference type="SUPFAM" id="SSF47384">
    <property type="entry name" value="Homodimeric domain of signal transducing histidine kinase"/>
    <property type="match status" value="1"/>
</dbReference>
<organism evidence="14">
    <name type="scientific">viral metagenome</name>
    <dbReference type="NCBI Taxonomy" id="1070528"/>
    <lineage>
        <taxon>unclassified sequences</taxon>
        <taxon>metagenomes</taxon>
        <taxon>organismal metagenomes</taxon>
    </lineage>
</organism>
<dbReference type="SMART" id="SM00448">
    <property type="entry name" value="REC"/>
    <property type="match status" value="2"/>
</dbReference>
<dbReference type="SUPFAM" id="SSF55874">
    <property type="entry name" value="ATPase domain of HSP90 chaperone/DNA topoisomerase II/histidine kinase"/>
    <property type="match status" value="1"/>
</dbReference>
<keyword evidence="10" id="KW-0902">Two-component regulatory system</keyword>
<evidence type="ECO:0000313" key="14">
    <source>
        <dbReference type="EMBL" id="QHU05906.1"/>
    </source>
</evidence>
<dbReference type="SMART" id="SM00388">
    <property type="entry name" value="HisKA"/>
    <property type="match status" value="1"/>
</dbReference>
<dbReference type="SUPFAM" id="SSF52172">
    <property type="entry name" value="CheY-like"/>
    <property type="match status" value="2"/>
</dbReference>
<dbReference type="InterPro" id="IPR003594">
    <property type="entry name" value="HATPase_dom"/>
</dbReference>
<keyword evidence="8" id="KW-0418">Kinase</keyword>
<keyword evidence="6" id="KW-0808">Transferase</keyword>
<dbReference type="CDD" id="cd16922">
    <property type="entry name" value="HATPase_EvgS-ArcB-TorS-like"/>
    <property type="match status" value="1"/>
</dbReference>
<dbReference type="EMBL" id="MN740425">
    <property type="protein sequence ID" value="QHU05906.1"/>
    <property type="molecule type" value="Genomic_DNA"/>
</dbReference>
<evidence type="ECO:0000256" key="7">
    <source>
        <dbReference type="ARBA" id="ARBA00022741"/>
    </source>
</evidence>
<dbReference type="GO" id="GO:0005886">
    <property type="term" value="C:plasma membrane"/>
    <property type="evidence" value="ECO:0007669"/>
    <property type="project" value="UniProtKB-SubCell"/>
</dbReference>
<evidence type="ECO:0000256" key="9">
    <source>
        <dbReference type="ARBA" id="ARBA00022840"/>
    </source>
</evidence>
<keyword evidence="9" id="KW-0067">ATP-binding</keyword>
<evidence type="ECO:0000256" key="3">
    <source>
        <dbReference type="ARBA" id="ARBA00012438"/>
    </source>
</evidence>
<dbReference type="GO" id="GO:0005524">
    <property type="term" value="F:ATP binding"/>
    <property type="evidence" value="ECO:0007669"/>
    <property type="project" value="UniProtKB-KW"/>
</dbReference>
<reference evidence="14" key="1">
    <citation type="journal article" date="2020" name="Nature">
        <title>Giant virus diversity and host interactions through global metagenomics.</title>
        <authorList>
            <person name="Schulz F."/>
            <person name="Roux S."/>
            <person name="Paez-Espino D."/>
            <person name="Jungbluth S."/>
            <person name="Walsh D.A."/>
            <person name="Denef V.J."/>
            <person name="McMahon K.D."/>
            <person name="Konstantinidis K.T."/>
            <person name="Eloe-Fadrosh E.A."/>
            <person name="Kyrpides N.C."/>
            <person name="Woyke T."/>
        </authorList>
    </citation>
    <scope>NUCLEOTIDE SEQUENCE</scope>
    <source>
        <strain evidence="14">GVMAG-M-3300027736-24</strain>
    </source>
</reference>
<comment type="catalytic activity">
    <reaction evidence="1">
        <text>ATP + protein L-histidine = ADP + protein N-phospho-L-histidine.</text>
        <dbReference type="EC" id="2.7.13.3"/>
    </reaction>
</comment>
<dbReference type="PANTHER" id="PTHR45339">
    <property type="entry name" value="HYBRID SIGNAL TRANSDUCTION HISTIDINE KINASE J"/>
    <property type="match status" value="1"/>
</dbReference>
<dbReference type="EC" id="2.7.13.3" evidence="3"/>
<dbReference type="Pfam" id="PF00072">
    <property type="entry name" value="Response_reg"/>
    <property type="match status" value="2"/>
</dbReference>
<protein>
    <recommendedName>
        <fullName evidence="3">histidine kinase</fullName>
        <ecNumber evidence="3">2.7.13.3</ecNumber>
    </recommendedName>
</protein>
<evidence type="ECO:0000259" key="13">
    <source>
        <dbReference type="PROSITE" id="PS50110"/>
    </source>
</evidence>
<evidence type="ECO:0000256" key="1">
    <source>
        <dbReference type="ARBA" id="ARBA00000085"/>
    </source>
</evidence>
<proteinExistence type="predicted"/>
<dbReference type="InterPro" id="IPR036890">
    <property type="entry name" value="HATPase_C_sf"/>
</dbReference>
<dbReference type="Pfam" id="PF02518">
    <property type="entry name" value="HATPase_c"/>
    <property type="match status" value="1"/>
</dbReference>
<evidence type="ECO:0000256" key="6">
    <source>
        <dbReference type="ARBA" id="ARBA00022679"/>
    </source>
</evidence>
<keyword evidence="7" id="KW-0547">Nucleotide-binding</keyword>
<dbReference type="InterPro" id="IPR004358">
    <property type="entry name" value="Sig_transdc_His_kin-like_C"/>
</dbReference>
<evidence type="ECO:0000256" key="11">
    <source>
        <dbReference type="ARBA" id="ARBA00023136"/>
    </source>
</evidence>
<evidence type="ECO:0000256" key="4">
    <source>
        <dbReference type="ARBA" id="ARBA00022475"/>
    </source>
</evidence>
<dbReference type="PROSITE" id="PS50110">
    <property type="entry name" value="RESPONSE_REGULATORY"/>
    <property type="match status" value="2"/>
</dbReference>
<evidence type="ECO:0000256" key="10">
    <source>
        <dbReference type="ARBA" id="ARBA00023012"/>
    </source>
</evidence>
<dbReference type="Gene3D" id="3.30.565.10">
    <property type="entry name" value="Histidine kinase-like ATPase, C-terminal domain"/>
    <property type="match status" value="1"/>
</dbReference>
<feature type="domain" description="Response regulatory" evidence="13">
    <location>
        <begin position="536"/>
        <end position="657"/>
    </location>
</feature>
<keyword evidence="5" id="KW-0597">Phosphoprotein</keyword>
<evidence type="ECO:0000256" key="8">
    <source>
        <dbReference type="ARBA" id="ARBA00022777"/>
    </source>
</evidence>
<dbReference type="InterPro" id="IPR011006">
    <property type="entry name" value="CheY-like_superfamily"/>
</dbReference>
<comment type="subcellular location">
    <subcellularLocation>
        <location evidence="2">Cell membrane</location>
    </subcellularLocation>
</comment>
<feature type="domain" description="Histidine kinase" evidence="12">
    <location>
        <begin position="157"/>
        <end position="372"/>
    </location>
</feature>
<evidence type="ECO:0000256" key="5">
    <source>
        <dbReference type="ARBA" id="ARBA00022553"/>
    </source>
</evidence>
<dbReference type="PRINTS" id="PR00344">
    <property type="entry name" value="BCTRLSENSOR"/>
</dbReference>
<evidence type="ECO:0000256" key="2">
    <source>
        <dbReference type="ARBA" id="ARBA00004236"/>
    </source>
</evidence>